<dbReference type="PANTHER" id="PTHR10513:SF35">
    <property type="entry name" value="DEOXYADENOSINE KINASE"/>
    <property type="match status" value="1"/>
</dbReference>
<reference evidence="3 4" key="1">
    <citation type="submission" date="2020-11" db="EMBL/GenBank/DDBJ databases">
        <title>Fusibacter basophilias sp. nov.</title>
        <authorList>
            <person name="Qiu D."/>
        </authorList>
    </citation>
    <scope>NUCLEOTIDE SEQUENCE [LARGE SCALE GENOMIC DNA]</scope>
    <source>
        <strain evidence="3 4">Q10-2</strain>
    </source>
</reference>
<comment type="similarity">
    <text evidence="1">Belongs to the DCK/DGK family.</text>
</comment>
<sequence>MEFTSVIKDQYKNGGNNKNMAIVIDGIIGAGKSTVGKFLSESLDLPIFEELKSDGKDSLAQRMLDLFYEEPSRWSAIIQVMFLNDRFKDIKRIEAMGNRAILDRSIYGDEIFAKTIHDRGQMTNDEYMIYKNVLHNMLEHIKVPEVLIYIDVSVDTALHRINFRGRSTEGDLIPRDYLVDLQKNYEAWFEAFDLCPKIRLDLNESVLGDDGIVKEEVRVNLLKALEPYLKRGI</sequence>
<dbReference type="Proteomes" id="UP000614200">
    <property type="component" value="Unassembled WGS sequence"/>
</dbReference>
<keyword evidence="3" id="KW-0808">Transferase</keyword>
<feature type="domain" description="Deoxynucleoside kinase" evidence="2">
    <location>
        <begin position="22"/>
        <end position="215"/>
    </location>
</feature>
<dbReference type="SUPFAM" id="SSF52540">
    <property type="entry name" value="P-loop containing nucleoside triphosphate hydrolases"/>
    <property type="match status" value="1"/>
</dbReference>
<evidence type="ECO:0000256" key="1">
    <source>
        <dbReference type="ARBA" id="ARBA00007420"/>
    </source>
</evidence>
<evidence type="ECO:0000313" key="3">
    <source>
        <dbReference type="EMBL" id="MBF4693560.1"/>
    </source>
</evidence>
<accession>A0ABR9ZSY8</accession>
<dbReference type="Pfam" id="PF01712">
    <property type="entry name" value="dNK"/>
    <property type="match status" value="1"/>
</dbReference>
<evidence type="ECO:0000259" key="2">
    <source>
        <dbReference type="Pfam" id="PF01712"/>
    </source>
</evidence>
<dbReference type="CDD" id="cd01673">
    <property type="entry name" value="dNK"/>
    <property type="match status" value="1"/>
</dbReference>
<dbReference type="GO" id="GO:0016301">
    <property type="term" value="F:kinase activity"/>
    <property type="evidence" value="ECO:0007669"/>
    <property type="project" value="UniProtKB-KW"/>
</dbReference>
<keyword evidence="4" id="KW-1185">Reference proteome</keyword>
<proteinExistence type="inferred from homology"/>
<protein>
    <submittedName>
        <fullName evidence="3">Deoxynucleoside kinase</fullName>
    </submittedName>
</protein>
<gene>
    <name evidence="3" type="ORF">ISU02_10530</name>
</gene>
<dbReference type="EMBL" id="JADKNH010000006">
    <property type="protein sequence ID" value="MBF4693560.1"/>
    <property type="molecule type" value="Genomic_DNA"/>
</dbReference>
<dbReference type="InterPro" id="IPR027417">
    <property type="entry name" value="P-loop_NTPase"/>
</dbReference>
<dbReference type="InterPro" id="IPR050566">
    <property type="entry name" value="Deoxyribonucleoside_kinase"/>
</dbReference>
<dbReference type="Gene3D" id="3.40.50.300">
    <property type="entry name" value="P-loop containing nucleotide triphosphate hydrolases"/>
    <property type="match status" value="1"/>
</dbReference>
<dbReference type="InterPro" id="IPR031314">
    <property type="entry name" value="DNK_dom"/>
</dbReference>
<dbReference type="RefSeq" id="WP_194701804.1">
    <property type="nucleotide sequence ID" value="NZ_JADKNH010000006.1"/>
</dbReference>
<dbReference type="PANTHER" id="PTHR10513">
    <property type="entry name" value="DEOXYNUCLEOSIDE KINASE"/>
    <property type="match status" value="1"/>
</dbReference>
<organism evidence="3 4">
    <name type="scientific">Fusibacter ferrireducens</name>
    <dbReference type="NCBI Taxonomy" id="2785058"/>
    <lineage>
        <taxon>Bacteria</taxon>
        <taxon>Bacillati</taxon>
        <taxon>Bacillota</taxon>
        <taxon>Clostridia</taxon>
        <taxon>Eubacteriales</taxon>
        <taxon>Eubacteriales Family XII. Incertae Sedis</taxon>
        <taxon>Fusibacter</taxon>
    </lineage>
</organism>
<comment type="caution">
    <text evidence="3">The sequence shown here is derived from an EMBL/GenBank/DDBJ whole genome shotgun (WGS) entry which is preliminary data.</text>
</comment>
<name>A0ABR9ZSY8_9FIRM</name>
<evidence type="ECO:0000313" key="4">
    <source>
        <dbReference type="Proteomes" id="UP000614200"/>
    </source>
</evidence>
<keyword evidence="3" id="KW-0418">Kinase</keyword>